<dbReference type="KEGG" id="oar:OA238_c37020"/>
<proteinExistence type="predicted"/>
<name>M9RM15_9RHOB</name>
<dbReference type="RefSeq" id="WP_015496648.1">
    <property type="nucleotide sequence ID" value="NC_020908.1"/>
</dbReference>
<dbReference type="SUPFAM" id="SSF53955">
    <property type="entry name" value="Lysozyme-like"/>
    <property type="match status" value="1"/>
</dbReference>
<dbReference type="Proteomes" id="UP000004688">
    <property type="component" value="Chromosome"/>
</dbReference>
<dbReference type="Gene3D" id="1.10.530.10">
    <property type="match status" value="1"/>
</dbReference>
<dbReference type="eggNOG" id="COG4678">
    <property type="taxonomic scope" value="Bacteria"/>
</dbReference>
<reference evidence="1 2" key="1">
    <citation type="journal article" date="2013" name="PLoS ONE">
        <title>Poles Apart: Arctic and Antarctic Octadecabacter strains Share High Genome Plasticity and a New Type of Xanthorhodopsin.</title>
        <authorList>
            <person name="Vollmers J."/>
            <person name="Voget S."/>
            <person name="Dietrich S."/>
            <person name="Gollnow K."/>
            <person name="Smits M."/>
            <person name="Meyer K."/>
            <person name="Brinkhoff T."/>
            <person name="Simon M."/>
            <person name="Daniel R."/>
        </authorList>
    </citation>
    <scope>NUCLEOTIDE SEQUENCE [LARGE SCALE GENOMIC DNA]</scope>
    <source>
        <strain evidence="1 2">238</strain>
    </source>
</reference>
<dbReference type="STRING" id="391616.OA238_c37020"/>
<sequence>MVRILWLALGLAVGAGMARAELNSLFPRSNAAPETATRASLFAPDARIGFFAPLPERTAPRVAAPIIGTAHVDQLLSLIARAESGSAGYDAVQHGARVRPVQLPTQMTLGEIYRWIDDTPGQPHAIGRYQFIPPTLRRVARVRGFGPETQFTPGVQDALALVLLEDAGLSQFQAGALERRQFMHNLARIWAGLPLPNSQSYYEGHAGNSAAMSWVAFDGGMARIWPVGG</sequence>
<evidence type="ECO:0000313" key="2">
    <source>
        <dbReference type="Proteomes" id="UP000004688"/>
    </source>
</evidence>
<evidence type="ECO:0000313" key="1">
    <source>
        <dbReference type="EMBL" id="AGI73654.1"/>
    </source>
</evidence>
<protein>
    <recommendedName>
        <fullName evidence="3">Transglycosylase SLT domain-containing protein</fullName>
    </recommendedName>
</protein>
<dbReference type="HOGENOM" id="CLU_076880_1_0_5"/>
<gene>
    <name evidence="1" type="ORF">OA238_c37020</name>
</gene>
<dbReference type="AlphaFoldDB" id="M9RM15"/>
<accession>M9RM15</accession>
<dbReference type="OrthoDB" id="7851400at2"/>
<dbReference type="InterPro" id="IPR023346">
    <property type="entry name" value="Lysozyme-like_dom_sf"/>
</dbReference>
<organism evidence="1 2">
    <name type="scientific">Octadecabacter arcticus 238</name>
    <dbReference type="NCBI Taxonomy" id="391616"/>
    <lineage>
        <taxon>Bacteria</taxon>
        <taxon>Pseudomonadati</taxon>
        <taxon>Pseudomonadota</taxon>
        <taxon>Alphaproteobacteria</taxon>
        <taxon>Rhodobacterales</taxon>
        <taxon>Roseobacteraceae</taxon>
        <taxon>Octadecabacter</taxon>
    </lineage>
</organism>
<dbReference type="EMBL" id="CP003742">
    <property type="protein sequence ID" value="AGI73654.1"/>
    <property type="molecule type" value="Genomic_DNA"/>
</dbReference>
<keyword evidence="2" id="KW-1185">Reference proteome</keyword>
<evidence type="ECO:0008006" key="3">
    <source>
        <dbReference type="Google" id="ProtNLM"/>
    </source>
</evidence>